<accession>A0A832TDK6</accession>
<dbReference type="Pfam" id="PF05168">
    <property type="entry name" value="HEPN"/>
    <property type="match status" value="1"/>
</dbReference>
<dbReference type="PROSITE" id="PS50910">
    <property type="entry name" value="HEPN"/>
    <property type="match status" value="1"/>
</dbReference>
<gene>
    <name evidence="2" type="ORF">HA332_06865</name>
</gene>
<evidence type="ECO:0000313" key="3">
    <source>
        <dbReference type="Proteomes" id="UP000646844"/>
    </source>
</evidence>
<evidence type="ECO:0000259" key="1">
    <source>
        <dbReference type="PROSITE" id="PS50910"/>
    </source>
</evidence>
<dbReference type="Proteomes" id="UP000646844">
    <property type="component" value="Unassembled WGS sequence"/>
</dbReference>
<proteinExistence type="predicted"/>
<dbReference type="RefSeq" id="WP_010978646.1">
    <property type="nucleotide sequence ID" value="NZ_BAABQO010000007.1"/>
</dbReference>
<name>A0A832TDK6_9CREN</name>
<feature type="domain" description="HEPN" evidence="1">
    <location>
        <begin position="6"/>
        <end position="116"/>
    </location>
</feature>
<dbReference type="InterPro" id="IPR007842">
    <property type="entry name" value="HEPN_dom"/>
</dbReference>
<dbReference type="EMBL" id="DUJO01000027">
    <property type="protein sequence ID" value="HII74087.1"/>
    <property type="molecule type" value="Genomic_DNA"/>
</dbReference>
<protein>
    <submittedName>
        <fullName evidence="2">HEPN domain-containing protein</fullName>
    </submittedName>
</protein>
<reference evidence="2" key="1">
    <citation type="journal article" date="2020" name="bioRxiv">
        <title>A rank-normalized archaeal taxonomy based on genome phylogeny resolves widespread incomplete and uneven classifications.</title>
        <authorList>
            <person name="Rinke C."/>
            <person name="Chuvochina M."/>
            <person name="Mussig A.J."/>
            <person name="Chaumeil P.-A."/>
            <person name="Waite D.W."/>
            <person name="Whitman W.B."/>
            <person name="Parks D.H."/>
            <person name="Hugenholtz P."/>
        </authorList>
    </citation>
    <scope>NUCLEOTIDE SEQUENCE</scope>
    <source>
        <strain evidence="2">UBA8838</strain>
    </source>
</reference>
<comment type="caution">
    <text evidence="2">The sequence shown here is derived from an EMBL/GenBank/DDBJ whole genome shotgun (WGS) entry which is preliminary data.</text>
</comment>
<dbReference type="Gene3D" id="1.20.120.330">
    <property type="entry name" value="Nucleotidyltransferases domain 2"/>
    <property type="match status" value="1"/>
</dbReference>
<dbReference type="SMART" id="SM00748">
    <property type="entry name" value="HEPN"/>
    <property type="match status" value="1"/>
</dbReference>
<dbReference type="SUPFAM" id="SSF81593">
    <property type="entry name" value="Nucleotidyltransferase substrate binding subunit/domain"/>
    <property type="match status" value="1"/>
</dbReference>
<sequence length="123" mass="14481">MAEYLKENAIDFFNNAKDNLSKGKYNLAMFSLEQALQLSLKYTLYQLTGTFEKTHDVKRLMKQVIEITKNKELERIMNEQNVLLDLIEQSYITARYLPYKYEENTVEKALKVVEEILHVLGII</sequence>
<dbReference type="GeneID" id="1458613"/>
<organism evidence="2 3">
    <name type="scientific">Sulfurisphaera tokodaii</name>
    <dbReference type="NCBI Taxonomy" id="111955"/>
    <lineage>
        <taxon>Archaea</taxon>
        <taxon>Thermoproteota</taxon>
        <taxon>Thermoprotei</taxon>
        <taxon>Sulfolobales</taxon>
        <taxon>Sulfolobaceae</taxon>
        <taxon>Sulfurisphaera</taxon>
    </lineage>
</organism>
<dbReference type="OMA" id="GTFEKTH"/>
<dbReference type="AlphaFoldDB" id="A0A832TDK6"/>
<evidence type="ECO:0000313" key="2">
    <source>
        <dbReference type="EMBL" id="HII74087.1"/>
    </source>
</evidence>